<accession>A0A1I6WC09</accession>
<keyword evidence="1" id="KW-0175">Coiled coil</keyword>
<dbReference type="Proteomes" id="UP000198873">
    <property type="component" value="Unassembled WGS sequence"/>
</dbReference>
<name>A0A1I6WC09_9ACTN</name>
<evidence type="ECO:0000313" key="3">
    <source>
        <dbReference type="Proteomes" id="UP000198873"/>
    </source>
</evidence>
<reference evidence="3" key="1">
    <citation type="submission" date="2016-10" db="EMBL/GenBank/DDBJ databases">
        <authorList>
            <person name="Varghese N."/>
            <person name="Submissions S."/>
        </authorList>
    </citation>
    <scope>NUCLEOTIDE SEQUENCE [LARGE SCALE GENOMIC DNA]</scope>
    <source>
        <strain evidence="3">CGMCC 4.7047</strain>
    </source>
</reference>
<keyword evidence="3" id="KW-1185">Reference proteome</keyword>
<dbReference type="SUPFAM" id="SSF46785">
    <property type="entry name" value="Winged helix' DNA-binding domain"/>
    <property type="match status" value="1"/>
</dbReference>
<dbReference type="EMBL" id="FPAB01000017">
    <property type="protein sequence ID" value="SFT23281.1"/>
    <property type="molecule type" value="Genomic_DNA"/>
</dbReference>
<dbReference type="InterPro" id="IPR036390">
    <property type="entry name" value="WH_DNA-bd_sf"/>
</dbReference>
<evidence type="ECO:0000313" key="2">
    <source>
        <dbReference type="EMBL" id="SFT23281.1"/>
    </source>
</evidence>
<evidence type="ECO:0000256" key="1">
    <source>
        <dbReference type="SAM" id="Coils"/>
    </source>
</evidence>
<organism evidence="2 3">
    <name type="scientific">Streptomyces harbinensis</name>
    <dbReference type="NCBI Taxonomy" id="1176198"/>
    <lineage>
        <taxon>Bacteria</taxon>
        <taxon>Bacillati</taxon>
        <taxon>Actinomycetota</taxon>
        <taxon>Actinomycetes</taxon>
        <taxon>Kitasatosporales</taxon>
        <taxon>Streptomycetaceae</taxon>
        <taxon>Streptomyces</taxon>
    </lineage>
</organism>
<dbReference type="RefSeq" id="WP_093844534.1">
    <property type="nucleotide sequence ID" value="NZ_FPAB01000017.1"/>
</dbReference>
<gene>
    <name evidence="2" type="ORF">SAMN05444716_11713</name>
</gene>
<dbReference type="AlphaFoldDB" id="A0A1I6WC09"/>
<feature type="coiled-coil region" evidence="1">
    <location>
        <begin position="114"/>
        <end position="148"/>
    </location>
</feature>
<proteinExistence type="predicted"/>
<protein>
    <submittedName>
        <fullName evidence="2">Uncharacterized protein</fullName>
    </submittedName>
</protein>
<sequence>MSTLRFAAVNADGLLADLDLPPASYRALLKLRALSEPGGLIAIDQASIGGMLGLSRPSANAALRRLELARLVWKVRNGVYQINPMLAGYHSPQDAVAAVNAMPPEDRLDAQGYIAGYHRAVADYEDQLARQREKRKDLAAAKKAAAARRRRSLHAVS</sequence>